<feature type="domain" description="PurM-like C-terminal" evidence="8">
    <location>
        <begin position="137"/>
        <end position="213"/>
    </location>
</feature>
<dbReference type="Pfam" id="PF02769">
    <property type="entry name" value="AIRS_C"/>
    <property type="match status" value="1"/>
</dbReference>
<dbReference type="InterPro" id="IPR004536">
    <property type="entry name" value="SPS/SelD"/>
</dbReference>
<keyword evidence="4" id="KW-0067">ATP-binding</keyword>
<organism evidence="9 10">
    <name type="scientific">Toxoplasma gondii CAST</name>
    <dbReference type="NCBI Taxonomy" id="943122"/>
    <lineage>
        <taxon>Eukaryota</taxon>
        <taxon>Sar</taxon>
        <taxon>Alveolata</taxon>
        <taxon>Apicomplexa</taxon>
        <taxon>Conoidasida</taxon>
        <taxon>Coccidia</taxon>
        <taxon>Eucoccidiorida</taxon>
        <taxon>Eimeriorina</taxon>
        <taxon>Sarcocystidae</taxon>
        <taxon>Toxoplasma</taxon>
    </lineage>
</organism>
<feature type="compositionally biased region" description="Low complexity" evidence="6">
    <location>
        <begin position="234"/>
        <end position="252"/>
    </location>
</feature>
<sequence>MWAVHSCRAFFDDAFVLGRIAATHAMSDCYAMGAEPLVALLTAVVPYSTDCIMANNLLQLLGGCCSALSRDRCQLAGGHSAQGRDMAAGLTITGRLSRLRKSQRPESDSHLGVEGDIHTSRVEEPIGYLPKGSAEAQEGDVLILTKPLGTGVIMAGHVEGKSRGRWVYAALDLMQVSNRAAAEILMDCGATACTDVTGFGLLGHMLEMLRACRKSRILAAVAAADKKPVEARGRAAGASSSASSSEGIADSSSGEFVPLVCVRLMLPSLRLLDGVTELMNEGIHSSLLASNARYFPALSLKTVGTAPAGAAPTGDLPIQPLSPADLPPTLPILFDPQTSGGLLAFVPANKATECIRRLREEGGYDNAMVIGSIFERKTFVPFPQKDATQETRSRYAPWENVAGAVECLH</sequence>
<evidence type="ECO:0000259" key="8">
    <source>
        <dbReference type="Pfam" id="PF02769"/>
    </source>
</evidence>
<gene>
    <name evidence="9" type="ORF">TGCAST_280560B</name>
</gene>
<dbReference type="SUPFAM" id="SSF55326">
    <property type="entry name" value="PurM N-terminal domain-like"/>
    <property type="match status" value="1"/>
</dbReference>
<dbReference type="Gene3D" id="3.90.650.10">
    <property type="entry name" value="PurM-like C-terminal domain"/>
    <property type="match status" value="1"/>
</dbReference>
<dbReference type="GO" id="GO:0005524">
    <property type="term" value="F:ATP binding"/>
    <property type="evidence" value="ECO:0007669"/>
    <property type="project" value="UniProtKB-KW"/>
</dbReference>
<dbReference type="Pfam" id="PF00586">
    <property type="entry name" value="AIRS"/>
    <property type="match status" value="1"/>
</dbReference>
<evidence type="ECO:0000256" key="1">
    <source>
        <dbReference type="ARBA" id="ARBA00022679"/>
    </source>
</evidence>
<dbReference type="PANTHER" id="PTHR10256:SF0">
    <property type="entry name" value="INACTIVE SELENIDE, WATER DIKINASE-LIKE PROTEIN-RELATED"/>
    <property type="match status" value="1"/>
</dbReference>
<evidence type="ECO:0000313" key="10">
    <source>
        <dbReference type="Proteomes" id="UP000284452"/>
    </source>
</evidence>
<dbReference type="GO" id="GO:0005737">
    <property type="term" value="C:cytoplasm"/>
    <property type="evidence" value="ECO:0007669"/>
    <property type="project" value="TreeGrafter"/>
</dbReference>
<dbReference type="Gene3D" id="3.30.1330.10">
    <property type="entry name" value="PurM-like, N-terminal domain"/>
    <property type="match status" value="1"/>
</dbReference>
<dbReference type="InterPro" id="IPR036676">
    <property type="entry name" value="PurM-like_C_sf"/>
</dbReference>
<evidence type="ECO:0000256" key="3">
    <source>
        <dbReference type="ARBA" id="ARBA00022777"/>
    </source>
</evidence>
<dbReference type="GO" id="GO:0016260">
    <property type="term" value="P:selenocysteine biosynthetic process"/>
    <property type="evidence" value="ECO:0007669"/>
    <property type="project" value="TreeGrafter"/>
</dbReference>
<evidence type="ECO:0000256" key="4">
    <source>
        <dbReference type="ARBA" id="ARBA00022840"/>
    </source>
</evidence>
<proteinExistence type="predicted"/>
<keyword evidence="2" id="KW-0547">Nucleotide-binding</keyword>
<dbReference type="GO" id="GO:0004756">
    <property type="term" value="F:selenide, water dikinase activity"/>
    <property type="evidence" value="ECO:0007669"/>
    <property type="project" value="TreeGrafter"/>
</dbReference>
<protein>
    <submittedName>
        <fullName evidence="9">Selenide, water dikinase</fullName>
    </submittedName>
</protein>
<evidence type="ECO:0000313" key="9">
    <source>
        <dbReference type="EMBL" id="RQX72855.1"/>
    </source>
</evidence>
<dbReference type="InterPro" id="IPR010918">
    <property type="entry name" value="PurM-like_C_dom"/>
</dbReference>
<name>A0A3R7ZA16_TOXGO</name>
<dbReference type="PANTHER" id="PTHR10256">
    <property type="entry name" value="SELENIDE, WATER DIKINASE"/>
    <property type="match status" value="1"/>
</dbReference>
<accession>A0A3R7ZA16</accession>
<dbReference type="InterPro" id="IPR016188">
    <property type="entry name" value="PurM-like_N"/>
</dbReference>
<evidence type="ECO:0000256" key="2">
    <source>
        <dbReference type="ARBA" id="ARBA00022741"/>
    </source>
</evidence>
<comment type="caution">
    <text evidence="9">The sequence shown here is derived from an EMBL/GenBank/DDBJ whole genome shotgun (WGS) entry which is preliminary data.</text>
</comment>
<dbReference type="InterPro" id="IPR036921">
    <property type="entry name" value="PurM-like_N_sf"/>
</dbReference>
<keyword evidence="5" id="KW-0711">Selenium</keyword>
<keyword evidence="1" id="KW-0808">Transferase</keyword>
<feature type="region of interest" description="Disordered" evidence="6">
    <location>
        <begin position="232"/>
        <end position="252"/>
    </location>
</feature>
<feature type="domain" description="PurM-like N-terminal" evidence="7">
    <location>
        <begin position="9"/>
        <end position="95"/>
    </location>
</feature>
<dbReference type="Proteomes" id="UP000284452">
    <property type="component" value="Unassembled WGS sequence"/>
</dbReference>
<dbReference type="AlphaFoldDB" id="A0A3R7ZA16"/>
<dbReference type="EMBL" id="AHIV02000742">
    <property type="protein sequence ID" value="RQX72855.1"/>
    <property type="molecule type" value="Genomic_DNA"/>
</dbReference>
<keyword evidence="3 9" id="KW-0418">Kinase</keyword>
<evidence type="ECO:0000259" key="7">
    <source>
        <dbReference type="Pfam" id="PF00586"/>
    </source>
</evidence>
<dbReference type="SUPFAM" id="SSF56042">
    <property type="entry name" value="PurM C-terminal domain-like"/>
    <property type="match status" value="2"/>
</dbReference>
<evidence type="ECO:0000256" key="5">
    <source>
        <dbReference type="ARBA" id="ARBA00023266"/>
    </source>
</evidence>
<reference evidence="9 10" key="1">
    <citation type="submission" date="2017-10" db="EMBL/GenBank/DDBJ databases">
        <authorList>
            <person name="Sibley D."/>
            <person name="Venepally P."/>
            <person name="Karamycheva S."/>
            <person name="Hadjithomas M."/>
            <person name="Khan A."/>
            <person name="Brunk B."/>
            <person name="Roos D."/>
            <person name="Caler E."/>
            <person name="Lorenzi H."/>
        </authorList>
    </citation>
    <scope>NUCLEOTIDE SEQUENCE [LARGE SCALE GENOMIC DNA]</scope>
    <source>
        <strain evidence="9 10">CAST</strain>
    </source>
</reference>
<evidence type="ECO:0000256" key="6">
    <source>
        <dbReference type="SAM" id="MobiDB-lite"/>
    </source>
</evidence>
<dbReference type="VEuPathDB" id="ToxoDB:TGCAST_280560B"/>